<dbReference type="GO" id="GO:0016020">
    <property type="term" value="C:membrane"/>
    <property type="evidence" value="ECO:0007669"/>
    <property type="project" value="UniProtKB-SubCell"/>
</dbReference>
<feature type="transmembrane region" description="Helical" evidence="2">
    <location>
        <begin position="459"/>
        <end position="481"/>
    </location>
</feature>
<dbReference type="Proteomes" id="UP000824998">
    <property type="component" value="Unassembled WGS sequence"/>
</dbReference>
<organism evidence="3 4">
    <name type="scientific">Amylocarpus encephaloides</name>
    <dbReference type="NCBI Taxonomy" id="45428"/>
    <lineage>
        <taxon>Eukaryota</taxon>
        <taxon>Fungi</taxon>
        <taxon>Dikarya</taxon>
        <taxon>Ascomycota</taxon>
        <taxon>Pezizomycotina</taxon>
        <taxon>Leotiomycetes</taxon>
        <taxon>Helotiales</taxon>
        <taxon>Helotiales incertae sedis</taxon>
        <taxon>Amylocarpus</taxon>
    </lineage>
</organism>
<feature type="transmembrane region" description="Helical" evidence="2">
    <location>
        <begin position="21"/>
        <end position="46"/>
    </location>
</feature>
<dbReference type="PANTHER" id="PTHR23524">
    <property type="entry name" value="TRANSPORTER, PUTATIVE (AFU_ORTHOLOGUE AFUA_8G04850)-RELATED"/>
    <property type="match status" value="1"/>
</dbReference>
<feature type="transmembrane region" description="Helical" evidence="2">
    <location>
        <begin position="84"/>
        <end position="104"/>
    </location>
</feature>
<keyword evidence="4" id="KW-1185">Reference proteome</keyword>
<accession>A0A9P7YIA9</accession>
<dbReference type="EMBL" id="MU251479">
    <property type="protein sequence ID" value="KAG9233981.1"/>
    <property type="molecule type" value="Genomic_DNA"/>
</dbReference>
<feature type="transmembrane region" description="Helical" evidence="2">
    <location>
        <begin position="116"/>
        <end position="136"/>
    </location>
</feature>
<feature type="transmembrane region" description="Helical" evidence="2">
    <location>
        <begin position="58"/>
        <end position="77"/>
    </location>
</feature>
<dbReference type="GO" id="GO:0022857">
    <property type="term" value="F:transmembrane transporter activity"/>
    <property type="evidence" value="ECO:0007669"/>
    <property type="project" value="InterPro"/>
</dbReference>
<name>A0A9P7YIA9_9HELO</name>
<dbReference type="PANTHER" id="PTHR23524:SF1">
    <property type="entry name" value="MRH DOMAIN-CONTAINING PROTEIN-RELATED"/>
    <property type="match status" value="1"/>
</dbReference>
<evidence type="ECO:0000256" key="2">
    <source>
        <dbReference type="SAM" id="Phobius"/>
    </source>
</evidence>
<dbReference type="Pfam" id="PF07690">
    <property type="entry name" value="MFS_1"/>
    <property type="match status" value="1"/>
</dbReference>
<keyword evidence="2" id="KW-0472">Membrane</keyword>
<reference evidence="3" key="1">
    <citation type="journal article" date="2021" name="IMA Fungus">
        <title>Genomic characterization of three marine fungi, including Emericellopsis atlantica sp. nov. with signatures of a generalist lifestyle and marine biomass degradation.</title>
        <authorList>
            <person name="Hagestad O.C."/>
            <person name="Hou L."/>
            <person name="Andersen J.H."/>
            <person name="Hansen E.H."/>
            <person name="Altermark B."/>
            <person name="Li C."/>
            <person name="Kuhnert E."/>
            <person name="Cox R.J."/>
            <person name="Crous P.W."/>
            <person name="Spatafora J.W."/>
            <person name="Lail K."/>
            <person name="Amirebrahimi M."/>
            <person name="Lipzen A."/>
            <person name="Pangilinan J."/>
            <person name="Andreopoulos W."/>
            <person name="Hayes R.D."/>
            <person name="Ng V."/>
            <person name="Grigoriev I.V."/>
            <person name="Jackson S.A."/>
            <person name="Sutton T.D.S."/>
            <person name="Dobson A.D.W."/>
            <person name="Rama T."/>
        </authorList>
    </citation>
    <scope>NUCLEOTIDE SEQUENCE</scope>
    <source>
        <strain evidence="3">TRa018bII</strain>
    </source>
</reference>
<dbReference type="InterPro" id="IPR036259">
    <property type="entry name" value="MFS_trans_sf"/>
</dbReference>
<evidence type="ECO:0000256" key="1">
    <source>
        <dbReference type="ARBA" id="ARBA00004141"/>
    </source>
</evidence>
<feature type="transmembrane region" description="Helical" evidence="2">
    <location>
        <begin position="338"/>
        <end position="361"/>
    </location>
</feature>
<dbReference type="OrthoDB" id="18110at2759"/>
<evidence type="ECO:0000313" key="3">
    <source>
        <dbReference type="EMBL" id="KAG9233981.1"/>
    </source>
</evidence>
<protein>
    <submittedName>
        <fullName evidence="3">MFS transporter-like protein</fullName>
    </submittedName>
</protein>
<dbReference type="AlphaFoldDB" id="A0A9P7YIA9"/>
<feature type="transmembrane region" description="Helical" evidence="2">
    <location>
        <begin position="249"/>
        <end position="270"/>
    </location>
</feature>
<dbReference type="InterPro" id="IPR011701">
    <property type="entry name" value="MFS"/>
</dbReference>
<sequence>MSIASRYLPFASSTTTTQACVYLGAVCLFSISFLVFLNSSVSFVITDLIGVKDGVGDLVGTLGFVDELVALFACPVWGILSDRLGVRIVCVMGYTIVGLALFIFVQARDVYPQLLLARVLFSIGGAATATMVTAILPSMTGSVHEVSPPNGYNNSEPTSRDPLRHSISNSLDSQVTITQANYGGVPARATEVARQPEARTASSPPRLAGLVGVFTGCGALVALAIFLPLPARFSRVGGVTQGEAVADSFYVVGSIALLVAVFCLFGLRGLQGEEGKGWRLLLGRVSSSGYQAVPTRIGDVSDPNSEYDTRGKNESFLPYYRLLIDSTLLGFKDAQIGLGYLGGFVARASSVGISLFIPLYINAFFIRNGFCQGSPNDPSPELKKECRAAYVLSAELTGVSQLIALLCAPTFGYLSDRYRRFNIPLLIASVFGIVGYAAFARLASPEPQNIDGRGGGPAVFLIVSMIGISQIGAIVCSLGLLGRGVLGAEGGYNLSSQLRDSQTTLNQNIFNESAEIAPLAGSPTGPQPASRSHLKGSIAGVYSLSGGAAILLLTKLGGSLFDTLSPGAPFYMMAFFNTVLLVIGTGAGIYRELKLGKSKG</sequence>
<proteinExistence type="predicted"/>
<keyword evidence="2" id="KW-0812">Transmembrane</keyword>
<feature type="transmembrane region" description="Helical" evidence="2">
    <location>
        <begin position="421"/>
        <end position="439"/>
    </location>
</feature>
<feature type="transmembrane region" description="Helical" evidence="2">
    <location>
        <begin position="570"/>
        <end position="590"/>
    </location>
</feature>
<dbReference type="PROSITE" id="PS51257">
    <property type="entry name" value="PROKAR_LIPOPROTEIN"/>
    <property type="match status" value="1"/>
</dbReference>
<feature type="transmembrane region" description="Helical" evidence="2">
    <location>
        <begin position="539"/>
        <end position="558"/>
    </location>
</feature>
<feature type="transmembrane region" description="Helical" evidence="2">
    <location>
        <begin position="207"/>
        <end position="229"/>
    </location>
</feature>
<dbReference type="Gene3D" id="1.20.1250.20">
    <property type="entry name" value="MFS general substrate transporter like domains"/>
    <property type="match status" value="1"/>
</dbReference>
<comment type="subcellular location">
    <subcellularLocation>
        <location evidence="1">Membrane</location>
        <topology evidence="1">Multi-pass membrane protein</topology>
    </subcellularLocation>
</comment>
<gene>
    <name evidence="3" type="ORF">BJ875DRAFT_377445</name>
</gene>
<dbReference type="SUPFAM" id="SSF103473">
    <property type="entry name" value="MFS general substrate transporter"/>
    <property type="match status" value="2"/>
</dbReference>
<comment type="caution">
    <text evidence="3">The sequence shown here is derived from an EMBL/GenBank/DDBJ whole genome shotgun (WGS) entry which is preliminary data.</text>
</comment>
<evidence type="ECO:0000313" key="4">
    <source>
        <dbReference type="Proteomes" id="UP000824998"/>
    </source>
</evidence>
<keyword evidence="2" id="KW-1133">Transmembrane helix</keyword>